<reference evidence="5" key="2">
    <citation type="journal article" date="2021" name="Sci. Rep.">
        <title>The distribution of antibiotic resistance genes in chicken gut microbiota commensals.</title>
        <authorList>
            <person name="Juricova H."/>
            <person name="Matiasovicova J."/>
            <person name="Kubasova T."/>
            <person name="Cejkova D."/>
            <person name="Rychlik I."/>
        </authorList>
    </citation>
    <scope>NUCLEOTIDE SEQUENCE</scope>
    <source>
        <strain evidence="5">An559</strain>
    </source>
</reference>
<dbReference type="CDD" id="cd06576">
    <property type="entry name" value="PASTA_Pbp2x-like_1"/>
    <property type="match status" value="1"/>
</dbReference>
<dbReference type="InterPro" id="IPR036138">
    <property type="entry name" value="PBP_dimer_sf"/>
</dbReference>
<dbReference type="GO" id="GO:0071555">
    <property type="term" value="P:cell wall organization"/>
    <property type="evidence" value="ECO:0007669"/>
    <property type="project" value="TreeGrafter"/>
</dbReference>
<dbReference type="InterPro" id="IPR050515">
    <property type="entry name" value="Beta-lactam/transpept"/>
</dbReference>
<dbReference type="Pfam" id="PF03793">
    <property type="entry name" value="PASTA"/>
    <property type="match status" value="2"/>
</dbReference>
<dbReference type="SUPFAM" id="SSF56519">
    <property type="entry name" value="Penicillin binding protein dimerisation domain"/>
    <property type="match status" value="1"/>
</dbReference>
<gene>
    <name evidence="5" type="ORF">H6A12_09445</name>
</gene>
<keyword evidence="3" id="KW-0472">Membrane</keyword>
<comment type="caution">
    <text evidence="5">The sequence shown here is derived from an EMBL/GenBank/DDBJ whole genome shotgun (WGS) entry which is preliminary data.</text>
</comment>
<accession>A0A938X7Q5</accession>
<dbReference type="InterPro" id="IPR005543">
    <property type="entry name" value="PASTA_dom"/>
</dbReference>
<keyword evidence="6" id="KW-1185">Reference proteome</keyword>
<dbReference type="PROSITE" id="PS51178">
    <property type="entry name" value="PASTA"/>
    <property type="match status" value="2"/>
</dbReference>
<evidence type="ECO:0000259" key="4">
    <source>
        <dbReference type="PROSITE" id="PS51178"/>
    </source>
</evidence>
<dbReference type="Gene3D" id="3.30.10.20">
    <property type="match status" value="2"/>
</dbReference>
<proteinExistence type="inferred from homology"/>
<dbReference type="AlphaFoldDB" id="A0A938X7Q5"/>
<evidence type="ECO:0000256" key="2">
    <source>
        <dbReference type="ARBA" id="ARBA00007171"/>
    </source>
</evidence>
<comment type="similarity">
    <text evidence="2">Belongs to the transpeptidase family.</text>
</comment>
<dbReference type="Pfam" id="PF03717">
    <property type="entry name" value="PBP_dimer"/>
    <property type="match status" value="1"/>
</dbReference>
<dbReference type="SUPFAM" id="SSF54184">
    <property type="entry name" value="Penicillin-binding protein 2x (pbp-2x), c-terminal domain"/>
    <property type="match status" value="2"/>
</dbReference>
<dbReference type="PANTHER" id="PTHR30627:SF1">
    <property type="entry name" value="PEPTIDOGLYCAN D,D-TRANSPEPTIDASE FTSI"/>
    <property type="match status" value="1"/>
</dbReference>
<name>A0A938X7Q5_9FIRM</name>
<dbReference type="InterPro" id="IPR001460">
    <property type="entry name" value="PCN-bd_Tpept"/>
</dbReference>
<dbReference type="InterPro" id="IPR012338">
    <property type="entry name" value="Beta-lactam/transpept-like"/>
</dbReference>
<dbReference type="Gene3D" id="3.90.1310.10">
    <property type="entry name" value="Penicillin-binding protein 2a (Domain 2)"/>
    <property type="match status" value="1"/>
</dbReference>
<reference evidence="5" key="1">
    <citation type="submission" date="2020-08" db="EMBL/GenBank/DDBJ databases">
        <authorList>
            <person name="Cejkova D."/>
            <person name="Kubasova T."/>
            <person name="Jahodarova E."/>
            <person name="Rychlik I."/>
        </authorList>
    </citation>
    <scope>NUCLEOTIDE SEQUENCE</scope>
    <source>
        <strain evidence="5">An559</strain>
    </source>
</reference>
<feature type="domain" description="PASTA" evidence="4">
    <location>
        <begin position="612"/>
        <end position="674"/>
    </location>
</feature>
<dbReference type="Proteomes" id="UP000774750">
    <property type="component" value="Unassembled WGS sequence"/>
</dbReference>
<dbReference type="Gene3D" id="3.40.710.10">
    <property type="entry name" value="DD-peptidase/beta-lactamase superfamily"/>
    <property type="match status" value="1"/>
</dbReference>
<sequence length="745" mass="80336">MAKGATVRMKKRLNRHIMIIAVVLVLALVGNLFRISALQNDFYTDYANNQQLRSETIPASRGTIYDRNMEILAQSSTVWDVSISPKDIASGIKDAQKLKEKQELIAKTLSSILDTDEAALMEKIQKTNSQYQLVGNKVSKETADQIRAFAVEQGYTSEIHLAENTKRYYPNNQLAASLIGFTGSDSQGLYGLESKYDDVLKGTPGYTVTLKNAQSEDMPQNFEQRYDPVDGQSLRLTLDENIQSFVEATLYDVVKQHNPKNGACAIVMDCNTGAILAMANYPTFDLNDPFTIQDEQLAAAVEEITDEEAKKEAKSAAQQKQWSNMCISHTYQPGSTFKTVVGAAAIEEKVAFTNSAYSCSGYVVIGGERMRCNNRTGHGTLDFTSAMVHSCNPAFINIGLALGPERFFEYYKAFGFTEKTGIDLPGEQVGTYYGSDMSDVSLASSSFGQSQTITPLQLITAVCAVTNGGYLVQPYVVQDFLDSNNNVISSHEPTIKRQVISEETSATLRSVMEEVVNANGGTNGSVKGYRIAAKSGTSQRLNPGDEANTYIASYVAVAPADDPQIAVMVMADYPQNGAIYGGTIAAPAVAAIMANTLPYLGYSPEYSEEELASMETTVPLLYGKDIAAAKNKLIASGITGGVVVKGDGDTVVRQVPSSGEKIPKDGKVILYTDDSEQQMVAVPDVRQLTATAAKQQLKQLNLNVTVTGGVSMTSAGKVQQQSVSPGTSVPVGTVVELTVIGETLD</sequence>
<dbReference type="RefSeq" id="WP_204447261.1">
    <property type="nucleotide sequence ID" value="NZ_JACJKY010000015.1"/>
</dbReference>
<evidence type="ECO:0000313" key="6">
    <source>
        <dbReference type="Proteomes" id="UP000774750"/>
    </source>
</evidence>
<dbReference type="GO" id="GO:0005886">
    <property type="term" value="C:plasma membrane"/>
    <property type="evidence" value="ECO:0007669"/>
    <property type="project" value="TreeGrafter"/>
</dbReference>
<evidence type="ECO:0000256" key="1">
    <source>
        <dbReference type="ARBA" id="ARBA00004370"/>
    </source>
</evidence>
<protein>
    <submittedName>
        <fullName evidence="5">PASTA domain-containing protein</fullName>
    </submittedName>
</protein>
<comment type="subcellular location">
    <subcellularLocation>
        <location evidence="1">Membrane</location>
    </subcellularLocation>
</comment>
<dbReference type="InterPro" id="IPR005311">
    <property type="entry name" value="PBP_dimer"/>
</dbReference>
<evidence type="ECO:0000256" key="3">
    <source>
        <dbReference type="ARBA" id="ARBA00023136"/>
    </source>
</evidence>
<dbReference type="SUPFAM" id="SSF56601">
    <property type="entry name" value="beta-lactamase/transpeptidase-like"/>
    <property type="match status" value="1"/>
</dbReference>
<organism evidence="5 6">
    <name type="scientific">Merdimmobilis hominis</name>
    <dbReference type="NCBI Taxonomy" id="2897707"/>
    <lineage>
        <taxon>Bacteria</taxon>
        <taxon>Bacillati</taxon>
        <taxon>Bacillota</taxon>
        <taxon>Clostridia</taxon>
        <taxon>Eubacteriales</taxon>
        <taxon>Oscillospiraceae</taxon>
        <taxon>Merdimmobilis</taxon>
    </lineage>
</organism>
<dbReference type="GO" id="GO:0008658">
    <property type="term" value="F:penicillin binding"/>
    <property type="evidence" value="ECO:0007669"/>
    <property type="project" value="InterPro"/>
</dbReference>
<dbReference type="EMBL" id="JACJKY010000015">
    <property type="protein sequence ID" value="MBM6921378.1"/>
    <property type="molecule type" value="Genomic_DNA"/>
</dbReference>
<dbReference type="CDD" id="cd06577">
    <property type="entry name" value="PASTA_pknB"/>
    <property type="match status" value="1"/>
</dbReference>
<dbReference type="Pfam" id="PF00905">
    <property type="entry name" value="Transpeptidase"/>
    <property type="match status" value="1"/>
</dbReference>
<feature type="domain" description="PASTA" evidence="4">
    <location>
        <begin position="675"/>
        <end position="741"/>
    </location>
</feature>
<dbReference type="PANTHER" id="PTHR30627">
    <property type="entry name" value="PEPTIDOGLYCAN D,D-TRANSPEPTIDASE"/>
    <property type="match status" value="1"/>
</dbReference>
<evidence type="ECO:0000313" key="5">
    <source>
        <dbReference type="EMBL" id="MBM6921378.1"/>
    </source>
</evidence>
<dbReference type="SMART" id="SM00740">
    <property type="entry name" value="PASTA"/>
    <property type="match status" value="2"/>
</dbReference>